<proteinExistence type="predicted"/>
<protein>
    <submittedName>
        <fullName evidence="1">Uncharacterized protein</fullName>
    </submittedName>
</protein>
<name>A0AAJ5VTI1_9HYPH</name>
<sequence length="168" mass="18914">MNALARNPQQMFGVLIGLEQGLDPASFAARLGTGANALLDLAEAARAGELPRQAYWKGERMRSELTREQQVKRYQGTELFLTDWYRPAIEMMLRPEGALSGELMAVCTSFGRSRSNSKLVMRLRECVESHGFAVDFERHETSSQYRYTINAEDAPRLRAIIANGWVSL</sequence>
<evidence type="ECO:0000313" key="1">
    <source>
        <dbReference type="EMBL" id="WEK04543.1"/>
    </source>
</evidence>
<organism evidence="1 2">
    <name type="scientific">Candidatus Devosia phytovorans</name>
    <dbReference type="NCBI Taxonomy" id="3121372"/>
    <lineage>
        <taxon>Bacteria</taxon>
        <taxon>Pseudomonadati</taxon>
        <taxon>Pseudomonadota</taxon>
        <taxon>Alphaproteobacteria</taxon>
        <taxon>Hyphomicrobiales</taxon>
        <taxon>Devosiaceae</taxon>
        <taxon>Devosia</taxon>
    </lineage>
</organism>
<dbReference type="EMBL" id="CP119312">
    <property type="protein sequence ID" value="WEK04543.1"/>
    <property type="molecule type" value="Genomic_DNA"/>
</dbReference>
<dbReference type="AlphaFoldDB" id="A0AAJ5VTI1"/>
<dbReference type="Proteomes" id="UP001217476">
    <property type="component" value="Chromosome"/>
</dbReference>
<gene>
    <name evidence="1" type="ORF">P0Y65_20600</name>
</gene>
<evidence type="ECO:0000313" key="2">
    <source>
        <dbReference type="Proteomes" id="UP001217476"/>
    </source>
</evidence>
<accession>A0AAJ5VTI1</accession>
<reference evidence="1" key="1">
    <citation type="submission" date="2023-03" db="EMBL/GenBank/DDBJ databases">
        <title>Andean soil-derived lignocellulolytic bacterial consortium as a source of novel taxa and putative plastic-active enzymes.</title>
        <authorList>
            <person name="Diaz-Garcia L."/>
            <person name="Chuvochina M."/>
            <person name="Feuerriegel G."/>
            <person name="Bunk B."/>
            <person name="Sproer C."/>
            <person name="Streit W.R."/>
            <person name="Rodriguez L.M."/>
            <person name="Overmann J."/>
            <person name="Jimenez D.J."/>
        </authorList>
    </citation>
    <scope>NUCLEOTIDE SEQUENCE</scope>
    <source>
        <strain evidence="1">MAG 4196</strain>
    </source>
</reference>